<organism evidence="2 3">
    <name type="scientific">Nephila pilipes</name>
    <name type="common">Giant wood spider</name>
    <name type="synonym">Nephila maculata</name>
    <dbReference type="NCBI Taxonomy" id="299642"/>
    <lineage>
        <taxon>Eukaryota</taxon>
        <taxon>Metazoa</taxon>
        <taxon>Ecdysozoa</taxon>
        <taxon>Arthropoda</taxon>
        <taxon>Chelicerata</taxon>
        <taxon>Arachnida</taxon>
        <taxon>Araneae</taxon>
        <taxon>Araneomorphae</taxon>
        <taxon>Entelegynae</taxon>
        <taxon>Araneoidea</taxon>
        <taxon>Nephilidae</taxon>
        <taxon>Nephila</taxon>
    </lineage>
</organism>
<gene>
    <name evidence="2" type="ORF">NPIL_457421</name>
</gene>
<feature type="compositionally biased region" description="Basic and acidic residues" evidence="1">
    <location>
        <begin position="79"/>
        <end position="89"/>
    </location>
</feature>
<reference evidence="2" key="1">
    <citation type="submission" date="2020-08" db="EMBL/GenBank/DDBJ databases">
        <title>Multicomponent nature underlies the extraordinary mechanical properties of spider dragline silk.</title>
        <authorList>
            <person name="Kono N."/>
            <person name="Nakamura H."/>
            <person name="Mori M."/>
            <person name="Yoshida Y."/>
            <person name="Ohtoshi R."/>
            <person name="Malay A.D."/>
            <person name="Moran D.A.P."/>
            <person name="Tomita M."/>
            <person name="Numata K."/>
            <person name="Arakawa K."/>
        </authorList>
    </citation>
    <scope>NUCLEOTIDE SEQUENCE</scope>
</reference>
<keyword evidence="3" id="KW-1185">Reference proteome</keyword>
<feature type="region of interest" description="Disordered" evidence="1">
    <location>
        <begin position="71"/>
        <end position="112"/>
    </location>
</feature>
<protein>
    <submittedName>
        <fullName evidence="2">Uncharacterized protein</fullName>
    </submittedName>
</protein>
<accession>A0A8X6UQJ2</accession>
<dbReference type="EMBL" id="BMAW01131102">
    <property type="protein sequence ID" value="GFU37835.1"/>
    <property type="molecule type" value="Genomic_DNA"/>
</dbReference>
<proteinExistence type="predicted"/>
<evidence type="ECO:0000313" key="3">
    <source>
        <dbReference type="Proteomes" id="UP000887013"/>
    </source>
</evidence>
<dbReference type="Proteomes" id="UP000887013">
    <property type="component" value="Unassembled WGS sequence"/>
</dbReference>
<dbReference type="OrthoDB" id="10318409at2759"/>
<evidence type="ECO:0000313" key="2">
    <source>
        <dbReference type="EMBL" id="GFU37835.1"/>
    </source>
</evidence>
<comment type="caution">
    <text evidence="2">The sequence shown here is derived from an EMBL/GenBank/DDBJ whole genome shotgun (WGS) entry which is preliminary data.</text>
</comment>
<sequence length="112" mass="13076">MHNFRIHQANDMQENMTKTNLNAYRNVQCFLCVHPRLRILSLVHRYTLKPPVHHSKDINLTTEAQVHISPIMTSPLNAHPKETGIDKRKGFNAQQNPSAEDINHTRFAEWNR</sequence>
<evidence type="ECO:0000256" key="1">
    <source>
        <dbReference type="SAM" id="MobiDB-lite"/>
    </source>
</evidence>
<name>A0A8X6UQJ2_NEPPI</name>
<feature type="compositionally biased region" description="Basic and acidic residues" evidence="1">
    <location>
        <begin position="101"/>
        <end position="112"/>
    </location>
</feature>
<dbReference type="AlphaFoldDB" id="A0A8X6UQJ2"/>